<evidence type="ECO:0000256" key="10">
    <source>
        <dbReference type="ARBA" id="ARBA00022777"/>
    </source>
</evidence>
<dbReference type="GO" id="GO:0106310">
    <property type="term" value="F:protein serine kinase activity"/>
    <property type="evidence" value="ECO:0007669"/>
    <property type="project" value="RHEA"/>
</dbReference>
<reference evidence="24" key="1">
    <citation type="journal article" date="2010" name="Nat. Biotechnol.">
        <title>Draft genome sequence of the oilseed species Ricinus communis.</title>
        <authorList>
            <person name="Chan A.P."/>
            <person name="Crabtree J."/>
            <person name="Zhao Q."/>
            <person name="Lorenzi H."/>
            <person name="Orvis J."/>
            <person name="Puiu D."/>
            <person name="Melake-Berhan A."/>
            <person name="Jones K.M."/>
            <person name="Redman J."/>
            <person name="Chen G."/>
            <person name="Cahoon E.B."/>
            <person name="Gedil M."/>
            <person name="Stanke M."/>
            <person name="Haas B.J."/>
            <person name="Wortman J.R."/>
            <person name="Fraser-Liggett C.M."/>
            <person name="Ravel J."/>
            <person name="Rabinowicz P.D."/>
        </authorList>
    </citation>
    <scope>NUCLEOTIDE SEQUENCE [LARGE SCALE GENOMIC DNA]</scope>
    <source>
        <strain evidence="24">cv. Hale</strain>
    </source>
</reference>
<dbReference type="Pfam" id="PF07714">
    <property type="entry name" value="PK_Tyr_Ser-Thr"/>
    <property type="match status" value="1"/>
</dbReference>
<evidence type="ECO:0000256" key="17">
    <source>
        <dbReference type="ARBA" id="ARBA00047899"/>
    </source>
</evidence>
<evidence type="ECO:0000259" key="22">
    <source>
        <dbReference type="PROSITE" id="PS50927"/>
    </source>
</evidence>
<protein>
    <recommendedName>
        <fullName evidence="2">non-specific serine/threonine protein kinase</fullName>
        <ecNumber evidence="2">2.7.11.1</ecNumber>
    </recommendedName>
</protein>
<dbReference type="SMART" id="SM00108">
    <property type="entry name" value="B_lectin"/>
    <property type="match status" value="1"/>
</dbReference>
<evidence type="ECO:0000256" key="6">
    <source>
        <dbReference type="ARBA" id="ARBA00022692"/>
    </source>
</evidence>
<dbReference type="InParanoid" id="B9SQR5"/>
<evidence type="ECO:0000256" key="7">
    <source>
        <dbReference type="ARBA" id="ARBA00022729"/>
    </source>
</evidence>
<keyword evidence="3" id="KW-1003">Cell membrane</keyword>
<keyword evidence="13 20" id="KW-0472">Membrane</keyword>
<keyword evidence="12 20" id="KW-1133">Transmembrane helix</keyword>
<dbReference type="InterPro" id="IPR001245">
    <property type="entry name" value="Ser-Thr/Tyr_kinase_cat_dom"/>
</dbReference>
<dbReference type="SUPFAM" id="SSF56112">
    <property type="entry name" value="Protein kinase-like (PK-like)"/>
    <property type="match status" value="1"/>
</dbReference>
<dbReference type="InterPro" id="IPR008271">
    <property type="entry name" value="Ser/Thr_kinase_AS"/>
</dbReference>
<evidence type="ECO:0000313" key="23">
    <source>
        <dbReference type="EMBL" id="EEF34006.1"/>
    </source>
</evidence>
<comment type="catalytic activity">
    <reaction evidence="17">
        <text>L-threonyl-[protein] + ATP = O-phospho-L-threonyl-[protein] + ADP + H(+)</text>
        <dbReference type="Rhea" id="RHEA:46608"/>
        <dbReference type="Rhea" id="RHEA-COMP:11060"/>
        <dbReference type="Rhea" id="RHEA-COMP:11605"/>
        <dbReference type="ChEBI" id="CHEBI:15378"/>
        <dbReference type="ChEBI" id="CHEBI:30013"/>
        <dbReference type="ChEBI" id="CHEBI:30616"/>
        <dbReference type="ChEBI" id="CHEBI:61977"/>
        <dbReference type="ChEBI" id="CHEBI:456216"/>
        <dbReference type="EC" id="2.7.11.1"/>
    </reaction>
</comment>
<dbReference type="AlphaFoldDB" id="B9SQR5"/>
<dbReference type="GO" id="GO:0005524">
    <property type="term" value="F:ATP binding"/>
    <property type="evidence" value="ECO:0007669"/>
    <property type="project" value="UniProtKB-KW"/>
</dbReference>
<dbReference type="InterPro" id="IPR000719">
    <property type="entry name" value="Prot_kinase_dom"/>
</dbReference>
<evidence type="ECO:0000256" key="15">
    <source>
        <dbReference type="ARBA" id="ARBA00023170"/>
    </source>
</evidence>
<keyword evidence="5 23" id="KW-0808">Transferase</keyword>
<sequence length="613" mass="69414">MACKGILVLYTFCLIVIFFSMFIFSHSLTTSSLNQGHVLNATDLLVSRNGLFTLGFTGRYLVINYTALDGYMITSHPLWIANRDAPIVEDSGALTIDNLTGTLKIVRKGGKPIELFSGYNSNGNLTAVLLDNGNFVLKEANSSSILWQSFDYPTDTLLPGMKLGINHKTGKKWLLRSWQAEDNPIPGGFTLEWDTSQRQIAVRRRGVLFWTSGVLTPDNTIKTWIWIVISILIALILAFMSVFLYLRWKRLRKFLKELMTDDRATDVDELQNNGNRGHNLEIYNVAKIMAATNSFSLHNKLGEGGFGPVYKGRLTEGQEIAVKRLSSKSGQGLLEFKNELIVIAKLQHMNLVRLLGFCIQGEEKMLVYEYMPNKSLDSFIFDQSRREVLDWSRRLNIIEGIAQGLLYLHKYSRLRIIHRDLKASNILLDKDMNPKISDFGLARIFRQNESEANTCTLVGTRGYMSPEYLMEGIVSIKSDVYSFGVLVLEIISGKKNHNVYHHDRPLNLVCYAWELWKEDSLLQILEPAIRDSASEDQVLRCIHVGLLCVERSPRDRPTMSDVLFMLTNEAQQLPAPKQPAFYIGENSVTMNPSERNMKTGSINGMSVSEMDGR</sequence>
<dbReference type="FunFam" id="1.10.510.10:FF:000060">
    <property type="entry name" value="G-type lectin S-receptor-like serine/threonine-protein kinase"/>
    <property type="match status" value="1"/>
</dbReference>
<dbReference type="InterPro" id="IPR036426">
    <property type="entry name" value="Bulb-type_lectin_dom_sf"/>
</dbReference>
<dbReference type="FunFam" id="3.30.200.20:FF:000330">
    <property type="entry name" value="G-type lectin S-receptor-like serine/threonine-protein kinase At4g03230"/>
    <property type="match status" value="1"/>
</dbReference>
<evidence type="ECO:0000313" key="24">
    <source>
        <dbReference type="Proteomes" id="UP000008311"/>
    </source>
</evidence>
<dbReference type="CDD" id="cd00028">
    <property type="entry name" value="B_lectin"/>
    <property type="match status" value="1"/>
</dbReference>
<name>B9SQR5_RICCO</name>
<dbReference type="GO" id="GO:0005886">
    <property type="term" value="C:plasma membrane"/>
    <property type="evidence" value="ECO:0000318"/>
    <property type="project" value="GO_Central"/>
</dbReference>
<dbReference type="PROSITE" id="PS50011">
    <property type="entry name" value="PROTEIN_KINASE_DOM"/>
    <property type="match status" value="1"/>
</dbReference>
<keyword evidence="8" id="KW-0430">Lectin</keyword>
<evidence type="ECO:0000256" key="18">
    <source>
        <dbReference type="ARBA" id="ARBA00048679"/>
    </source>
</evidence>
<keyword evidence="24" id="KW-1185">Reference proteome</keyword>
<keyword evidence="4" id="KW-0723">Serine/threonine-protein kinase</keyword>
<dbReference type="SMART" id="SM00220">
    <property type="entry name" value="S_TKc"/>
    <property type="match status" value="1"/>
</dbReference>
<keyword evidence="7" id="KW-0732">Signal</keyword>
<evidence type="ECO:0000256" key="4">
    <source>
        <dbReference type="ARBA" id="ARBA00022527"/>
    </source>
</evidence>
<keyword evidence="15" id="KW-0675">Receptor</keyword>
<evidence type="ECO:0000256" key="20">
    <source>
        <dbReference type="SAM" id="Phobius"/>
    </source>
</evidence>
<keyword evidence="10" id="KW-0418">Kinase</keyword>
<evidence type="ECO:0000256" key="2">
    <source>
        <dbReference type="ARBA" id="ARBA00012513"/>
    </source>
</evidence>
<evidence type="ECO:0000256" key="8">
    <source>
        <dbReference type="ARBA" id="ARBA00022734"/>
    </source>
</evidence>
<dbReference type="Gene3D" id="1.10.510.10">
    <property type="entry name" value="Transferase(Phosphotransferase) domain 1"/>
    <property type="match status" value="1"/>
</dbReference>
<keyword evidence="16" id="KW-0325">Glycoprotein</keyword>
<accession>B9SQR5</accession>
<feature type="region of interest" description="Disordered" evidence="19">
    <location>
        <begin position="592"/>
        <end position="613"/>
    </location>
</feature>
<dbReference type="Gene3D" id="2.90.10.10">
    <property type="entry name" value="Bulb-type lectin domain"/>
    <property type="match status" value="1"/>
</dbReference>
<feature type="domain" description="Bulb-type lectin" evidence="22">
    <location>
        <begin position="30"/>
        <end position="150"/>
    </location>
</feature>
<feature type="compositionally biased region" description="Polar residues" evidence="19">
    <location>
        <begin position="592"/>
        <end position="606"/>
    </location>
</feature>
<keyword evidence="9" id="KW-0547">Nucleotide-binding</keyword>
<evidence type="ECO:0000256" key="11">
    <source>
        <dbReference type="ARBA" id="ARBA00022840"/>
    </source>
</evidence>
<keyword evidence="11" id="KW-0067">ATP-binding</keyword>
<dbReference type="GO" id="GO:0007165">
    <property type="term" value="P:signal transduction"/>
    <property type="evidence" value="ECO:0000318"/>
    <property type="project" value="GO_Central"/>
</dbReference>
<dbReference type="Pfam" id="PF01453">
    <property type="entry name" value="B_lectin"/>
    <property type="match status" value="1"/>
</dbReference>
<dbReference type="STRING" id="3988.B9SQR5"/>
<evidence type="ECO:0000256" key="12">
    <source>
        <dbReference type="ARBA" id="ARBA00022989"/>
    </source>
</evidence>
<dbReference type="Gene3D" id="3.30.200.20">
    <property type="entry name" value="Phosphorylase Kinase, domain 1"/>
    <property type="match status" value="1"/>
</dbReference>
<feature type="domain" description="Protein kinase" evidence="21">
    <location>
        <begin position="295"/>
        <end position="581"/>
    </location>
</feature>
<organism evidence="23 24">
    <name type="scientific">Ricinus communis</name>
    <name type="common">Castor bean</name>
    <dbReference type="NCBI Taxonomy" id="3988"/>
    <lineage>
        <taxon>Eukaryota</taxon>
        <taxon>Viridiplantae</taxon>
        <taxon>Streptophyta</taxon>
        <taxon>Embryophyta</taxon>
        <taxon>Tracheophyta</taxon>
        <taxon>Spermatophyta</taxon>
        <taxon>Magnoliopsida</taxon>
        <taxon>eudicotyledons</taxon>
        <taxon>Gunneridae</taxon>
        <taxon>Pentapetalae</taxon>
        <taxon>rosids</taxon>
        <taxon>fabids</taxon>
        <taxon>Malpighiales</taxon>
        <taxon>Euphorbiaceae</taxon>
        <taxon>Acalyphoideae</taxon>
        <taxon>Acalypheae</taxon>
        <taxon>Ricinus</taxon>
    </lineage>
</organism>
<evidence type="ECO:0000259" key="21">
    <source>
        <dbReference type="PROSITE" id="PS50011"/>
    </source>
</evidence>
<dbReference type="EC" id="2.7.11.1" evidence="2"/>
<evidence type="ECO:0000256" key="14">
    <source>
        <dbReference type="ARBA" id="ARBA00023157"/>
    </source>
</evidence>
<dbReference type="InterPro" id="IPR001480">
    <property type="entry name" value="Bulb-type_lectin_dom"/>
</dbReference>
<evidence type="ECO:0000256" key="3">
    <source>
        <dbReference type="ARBA" id="ARBA00022475"/>
    </source>
</evidence>
<comment type="catalytic activity">
    <reaction evidence="18">
        <text>L-seryl-[protein] + ATP = O-phospho-L-seryl-[protein] + ADP + H(+)</text>
        <dbReference type="Rhea" id="RHEA:17989"/>
        <dbReference type="Rhea" id="RHEA-COMP:9863"/>
        <dbReference type="Rhea" id="RHEA-COMP:11604"/>
        <dbReference type="ChEBI" id="CHEBI:15378"/>
        <dbReference type="ChEBI" id="CHEBI:29999"/>
        <dbReference type="ChEBI" id="CHEBI:30616"/>
        <dbReference type="ChEBI" id="CHEBI:83421"/>
        <dbReference type="ChEBI" id="CHEBI:456216"/>
        <dbReference type="EC" id="2.7.11.1"/>
    </reaction>
</comment>
<evidence type="ECO:0000256" key="16">
    <source>
        <dbReference type="ARBA" id="ARBA00023180"/>
    </source>
</evidence>
<dbReference type="GO" id="GO:0004674">
    <property type="term" value="F:protein serine/threonine kinase activity"/>
    <property type="evidence" value="ECO:0000318"/>
    <property type="project" value="GO_Central"/>
</dbReference>
<dbReference type="GO" id="GO:0030246">
    <property type="term" value="F:carbohydrate binding"/>
    <property type="evidence" value="ECO:0007669"/>
    <property type="project" value="UniProtKB-KW"/>
</dbReference>
<keyword evidence="14" id="KW-1015">Disulfide bond</keyword>
<dbReference type="Proteomes" id="UP000008311">
    <property type="component" value="Unassembled WGS sequence"/>
</dbReference>
<keyword evidence="6 20" id="KW-0812">Transmembrane</keyword>
<dbReference type="PANTHER" id="PTHR27002:SF1007">
    <property type="entry name" value="RECEPTOR-LIKE SERINE_THREONINE-PROTEIN KINASE"/>
    <property type="match status" value="1"/>
</dbReference>
<dbReference type="SUPFAM" id="SSF51110">
    <property type="entry name" value="alpha-D-mannose-specific plant lectins"/>
    <property type="match status" value="1"/>
</dbReference>
<proteinExistence type="predicted"/>
<feature type="transmembrane region" description="Helical" evidence="20">
    <location>
        <begin position="7"/>
        <end position="25"/>
    </location>
</feature>
<dbReference type="eggNOG" id="ENOG502QTRQ">
    <property type="taxonomic scope" value="Eukaryota"/>
</dbReference>
<feature type="transmembrane region" description="Helical" evidence="20">
    <location>
        <begin position="224"/>
        <end position="246"/>
    </location>
</feature>
<gene>
    <name evidence="23" type="ORF">RCOM_1216710</name>
</gene>
<comment type="subcellular location">
    <subcellularLocation>
        <location evidence="1">Cell membrane</location>
        <topology evidence="1">Single-pass type I membrane protein</topology>
    </subcellularLocation>
</comment>
<dbReference type="PROSITE" id="PS00108">
    <property type="entry name" value="PROTEIN_KINASE_ST"/>
    <property type="match status" value="1"/>
</dbReference>
<evidence type="ECO:0000256" key="1">
    <source>
        <dbReference type="ARBA" id="ARBA00004251"/>
    </source>
</evidence>
<evidence type="ECO:0000256" key="13">
    <source>
        <dbReference type="ARBA" id="ARBA00023136"/>
    </source>
</evidence>
<evidence type="ECO:0000256" key="9">
    <source>
        <dbReference type="ARBA" id="ARBA00022741"/>
    </source>
</evidence>
<dbReference type="EMBL" id="EQ974090">
    <property type="protein sequence ID" value="EEF34006.1"/>
    <property type="molecule type" value="Genomic_DNA"/>
</dbReference>
<evidence type="ECO:0000256" key="19">
    <source>
        <dbReference type="SAM" id="MobiDB-lite"/>
    </source>
</evidence>
<dbReference type="CDD" id="cd14066">
    <property type="entry name" value="STKc_IRAK"/>
    <property type="match status" value="1"/>
</dbReference>
<evidence type="ECO:0000256" key="5">
    <source>
        <dbReference type="ARBA" id="ARBA00022679"/>
    </source>
</evidence>
<dbReference type="PROSITE" id="PS50927">
    <property type="entry name" value="BULB_LECTIN"/>
    <property type="match status" value="1"/>
</dbReference>
<dbReference type="InterPro" id="IPR011009">
    <property type="entry name" value="Kinase-like_dom_sf"/>
</dbReference>
<dbReference type="PANTHER" id="PTHR27002">
    <property type="entry name" value="RECEPTOR-LIKE SERINE/THREONINE-PROTEIN KINASE SD1-8"/>
    <property type="match status" value="1"/>
</dbReference>